<dbReference type="Proteomes" id="UP000032748">
    <property type="component" value="Chromosome"/>
</dbReference>
<name>A0A0D5Y8J5_9PSED</name>
<organism evidence="2 3">
    <name type="scientific">Pseudomonas chlororaphis</name>
    <dbReference type="NCBI Taxonomy" id="587753"/>
    <lineage>
        <taxon>Bacteria</taxon>
        <taxon>Pseudomonadati</taxon>
        <taxon>Pseudomonadota</taxon>
        <taxon>Gammaproteobacteria</taxon>
        <taxon>Pseudomonadales</taxon>
        <taxon>Pseudomonadaceae</taxon>
        <taxon>Pseudomonas</taxon>
    </lineage>
</organism>
<dbReference type="PATRIC" id="fig|587753.10.peg.5907"/>
<dbReference type="SUPFAM" id="SSF51445">
    <property type="entry name" value="(Trans)glycosidases"/>
    <property type="match status" value="1"/>
</dbReference>
<dbReference type="Pfam" id="PF11340">
    <property type="entry name" value="DUF3142"/>
    <property type="match status" value="1"/>
</dbReference>
<feature type="chain" id="PRO_5002299622" description="DUF3142 domain-containing protein" evidence="1">
    <location>
        <begin position="22"/>
        <end position="257"/>
    </location>
</feature>
<sequence>MASLRRYLLALGLLLGASAQAAVDAREHDAFWLWSGVAPQPVLSQAKSLYILQGQVSRSRRDPSGKVHFIAQGMAIPRLRQGEVWVVYRAHTLHWPETVYRQLLGQVQRWRQAGNPVVGIQIDFDARTRYLDEYASFLRDLRQRLPAQYRLSITGLLDWSSNASPDAIAGLKGVVDEVVVQTYQGRHSIANYATYLPRLDRMGLPYKVGLIQGGQWQEPSYLQDSPWFRGYVVFLQNPPPTPEATAIRPNRSVPVDP</sequence>
<evidence type="ECO:0000256" key="1">
    <source>
        <dbReference type="SAM" id="SignalP"/>
    </source>
</evidence>
<dbReference type="KEGG" id="pcz:PCL1606_59240"/>
<evidence type="ECO:0000313" key="2">
    <source>
        <dbReference type="EMBL" id="AKA27369.1"/>
    </source>
</evidence>
<accession>A0A0D5Y8J5</accession>
<proteinExistence type="predicted"/>
<dbReference type="InterPro" id="IPR017853">
    <property type="entry name" value="GH"/>
</dbReference>
<evidence type="ECO:0008006" key="4">
    <source>
        <dbReference type="Google" id="ProtNLM"/>
    </source>
</evidence>
<dbReference type="OrthoDB" id="6987031at2"/>
<dbReference type="EMBL" id="CP011110">
    <property type="protein sequence ID" value="AKA27369.1"/>
    <property type="molecule type" value="Genomic_DNA"/>
</dbReference>
<reference evidence="2 3" key="1">
    <citation type="journal article" date="2015" name="Mol. Plant Microbe Interact.">
        <title>Comparative Genomic Analysis of Pseudomonas chlororaphis PCL1606 Reveals New Insight into Antifungal Compounds Involved in Biocontrol.</title>
        <authorList>
            <person name="Calderon C.E."/>
            <person name="Ramos C."/>
            <person name="de Vicente A."/>
            <person name="Cazorla F.M."/>
        </authorList>
    </citation>
    <scope>NUCLEOTIDE SEQUENCE [LARGE SCALE GENOMIC DNA]</scope>
    <source>
        <strain evidence="2 3">PCL1606</strain>
    </source>
</reference>
<feature type="signal peptide" evidence="1">
    <location>
        <begin position="1"/>
        <end position="21"/>
    </location>
</feature>
<dbReference type="InterPro" id="IPR021488">
    <property type="entry name" value="DUF3142"/>
</dbReference>
<dbReference type="AlphaFoldDB" id="A0A0D5Y8J5"/>
<keyword evidence="1" id="KW-0732">Signal</keyword>
<dbReference type="Gene3D" id="3.20.20.80">
    <property type="entry name" value="Glycosidases"/>
    <property type="match status" value="1"/>
</dbReference>
<protein>
    <recommendedName>
        <fullName evidence="4">DUF3142 domain-containing protein</fullName>
    </recommendedName>
</protein>
<gene>
    <name evidence="2" type="ORF">PCL1606_59240</name>
</gene>
<dbReference type="RefSeq" id="WP_044460519.1">
    <property type="nucleotide sequence ID" value="NZ_CP011110.1"/>
</dbReference>
<evidence type="ECO:0000313" key="3">
    <source>
        <dbReference type="Proteomes" id="UP000032748"/>
    </source>
</evidence>